<feature type="compositionally biased region" description="Gly residues" evidence="6">
    <location>
        <begin position="422"/>
        <end position="432"/>
    </location>
</feature>
<keyword evidence="2 5" id="KW-0645">Protease</keyword>
<evidence type="ECO:0000259" key="7">
    <source>
        <dbReference type="PROSITE" id="PS50203"/>
    </source>
</evidence>
<dbReference type="PANTHER" id="PTHR10183">
    <property type="entry name" value="CALPAIN"/>
    <property type="match status" value="1"/>
</dbReference>
<dbReference type="Proteomes" id="UP000002484">
    <property type="component" value="Chromosome"/>
</dbReference>
<keyword evidence="9" id="KW-1185">Reference proteome</keyword>
<dbReference type="SMART" id="SM00230">
    <property type="entry name" value="CysPc"/>
    <property type="match status" value="1"/>
</dbReference>
<dbReference type="PRINTS" id="PR00704">
    <property type="entry name" value="CALPAIN"/>
</dbReference>
<evidence type="ECO:0000313" key="8">
    <source>
        <dbReference type="EMBL" id="ADP78158.1"/>
    </source>
</evidence>
<evidence type="ECO:0000256" key="3">
    <source>
        <dbReference type="ARBA" id="ARBA00022801"/>
    </source>
</evidence>
<evidence type="ECO:0000256" key="4">
    <source>
        <dbReference type="ARBA" id="ARBA00022807"/>
    </source>
</evidence>
<dbReference type="InterPro" id="IPR038765">
    <property type="entry name" value="Papain-like_cys_pep_sf"/>
</dbReference>
<feature type="active site" evidence="5">
    <location>
        <position position="620"/>
    </location>
</feature>
<dbReference type="PANTHER" id="PTHR10183:SF379">
    <property type="entry name" value="CALPAIN-5"/>
    <property type="match status" value="1"/>
</dbReference>
<evidence type="ECO:0000256" key="5">
    <source>
        <dbReference type="PROSITE-ProRule" id="PRU00239"/>
    </source>
</evidence>
<dbReference type="AlphaFoldDB" id="E3J3F6"/>
<comment type="similarity">
    <text evidence="1">Belongs to the peptidase C2 family.</text>
</comment>
<dbReference type="EMBL" id="CP002299">
    <property type="protein sequence ID" value="ADP78158.1"/>
    <property type="molecule type" value="Genomic_DNA"/>
</dbReference>
<dbReference type="RefSeq" id="WP_013421281.1">
    <property type="nucleotide sequence ID" value="NC_014666.1"/>
</dbReference>
<dbReference type="Pfam" id="PF00648">
    <property type="entry name" value="Peptidase_C2"/>
    <property type="match status" value="1"/>
</dbReference>
<dbReference type="KEGG" id="fri:FraEuI1c_0070"/>
<feature type="active site" evidence="5">
    <location>
        <position position="462"/>
    </location>
</feature>
<dbReference type="InterPro" id="IPR001300">
    <property type="entry name" value="Peptidase_C2_calpain_cat"/>
</dbReference>
<protein>
    <submittedName>
        <fullName evidence="8">Peptidase C2 calpain</fullName>
    </submittedName>
</protein>
<evidence type="ECO:0000313" key="9">
    <source>
        <dbReference type="Proteomes" id="UP000002484"/>
    </source>
</evidence>
<dbReference type="eggNOG" id="COG1572">
    <property type="taxonomic scope" value="Bacteria"/>
</dbReference>
<feature type="domain" description="Calpain catalytic" evidence="7">
    <location>
        <begin position="431"/>
        <end position="650"/>
    </location>
</feature>
<feature type="active site" evidence="5">
    <location>
        <position position="638"/>
    </location>
</feature>
<name>E3J3F6_PSEI1</name>
<accession>E3J3F6</accession>
<feature type="region of interest" description="Disordered" evidence="6">
    <location>
        <begin position="420"/>
        <end position="439"/>
    </location>
</feature>
<organism evidence="8 9">
    <name type="scientific">Pseudofrankia inefficax (strain DSM 45817 / CECT 9037 / DDB 130130 / EuI1c)</name>
    <name type="common">Frankia inefficax</name>
    <dbReference type="NCBI Taxonomy" id="298654"/>
    <lineage>
        <taxon>Bacteria</taxon>
        <taxon>Bacillati</taxon>
        <taxon>Actinomycetota</taxon>
        <taxon>Actinomycetes</taxon>
        <taxon>Frankiales</taxon>
        <taxon>Frankiaceae</taxon>
        <taxon>Pseudofrankia</taxon>
    </lineage>
</organism>
<dbReference type="InParanoid" id="E3J3F6"/>
<evidence type="ECO:0000256" key="1">
    <source>
        <dbReference type="ARBA" id="ARBA00007623"/>
    </source>
</evidence>
<reference evidence="8 9" key="1">
    <citation type="submission" date="2010-10" db="EMBL/GenBank/DDBJ databases">
        <title>Complete sequence of Frankia sp. EuI1c.</title>
        <authorList>
            <consortium name="US DOE Joint Genome Institute"/>
            <person name="Lucas S."/>
            <person name="Copeland A."/>
            <person name="Lapidus A."/>
            <person name="Cheng J.-F."/>
            <person name="Bruce D."/>
            <person name="Goodwin L."/>
            <person name="Pitluck S."/>
            <person name="Chertkov O."/>
            <person name="Detter J.C."/>
            <person name="Han C."/>
            <person name="Tapia R."/>
            <person name="Land M."/>
            <person name="Hauser L."/>
            <person name="Jeffries C."/>
            <person name="Kyrpides N."/>
            <person name="Ivanova N."/>
            <person name="Mikhailova N."/>
            <person name="Beauchemin N."/>
            <person name="Sen A."/>
            <person name="Sur S.A."/>
            <person name="Gtari M."/>
            <person name="Wall L."/>
            <person name="Tisa L."/>
            <person name="Woyke T."/>
        </authorList>
    </citation>
    <scope>NUCLEOTIDE SEQUENCE [LARGE SCALE GENOMIC DNA]</scope>
    <source>
        <strain evidence="9">DSM 45817 / CECT 9037 / EuI1c</strain>
    </source>
</reference>
<dbReference type="OrthoDB" id="4617536at2"/>
<evidence type="ECO:0000256" key="2">
    <source>
        <dbReference type="ARBA" id="ARBA00022670"/>
    </source>
</evidence>
<dbReference type="PROSITE" id="PS50203">
    <property type="entry name" value="CALPAIN_CAT"/>
    <property type="match status" value="1"/>
</dbReference>
<dbReference type="InterPro" id="IPR022684">
    <property type="entry name" value="Calpain_cysteine_protease"/>
</dbReference>
<evidence type="ECO:0000256" key="6">
    <source>
        <dbReference type="SAM" id="MobiDB-lite"/>
    </source>
</evidence>
<dbReference type="GO" id="GO:0004198">
    <property type="term" value="F:calcium-dependent cysteine-type endopeptidase activity"/>
    <property type="evidence" value="ECO:0007669"/>
    <property type="project" value="InterPro"/>
</dbReference>
<keyword evidence="4 5" id="KW-0788">Thiol protease</keyword>
<keyword evidence="3 5" id="KW-0378">Hydrolase</keyword>
<gene>
    <name evidence="8" type="ordered locus">FraEuI1c_0070</name>
</gene>
<dbReference type="HOGENOM" id="CLU_456167_0_0_11"/>
<dbReference type="GO" id="GO:0006508">
    <property type="term" value="P:proteolysis"/>
    <property type="evidence" value="ECO:0007669"/>
    <property type="project" value="UniProtKB-KW"/>
</dbReference>
<dbReference type="STRING" id="298654.FraEuI1c_0070"/>
<sequence>MARDRDHADDQAARLPAVVGSAAARLRDASLALRRLAVTTSTLLEPVAELNTTDTWSSPWQRRSTARVDAWQQALTAGAGVLVIRSGWYSRVADVLDAATRAVTAGSTGGRVGGPGVVGDPNSAEGSVVAPTVVVPAMPRGWDDPDLALVRALGAGLSDRADPADPPGGDVGGDGPVWFDAGQLGALAGSLRAAGTAAARLAGAVDATEDQALRAAALALTELVASTGDGLGGAVGAAAAVRPPETFRVAGLAATTDVLRLGAHVIAVDGPRLAASLDRRMAHFAAAEDAVRAGGVLIDQRAWFDDAPPPSLGQIRSVAAGLVALIGTEPKALSAGEVREVGRRLAALSPAAREAVISRLRGAPLAVFAAAVTRLRKRLVARTRAELTALTAVPDLLLASAPAAMLDELVRLLPDLEPAAPGAGGQRGGAPGRDGADADRTDAVVRDGISSSDVGQGGVDDCYLAAALVGLARQRPALLADGIRENANGTFTVTLYRDGRAFPVTVTRDLPGLASADGSGDAGGRPARTGMAAYDVNGRPELWAAVYEKAYARAHGGYDSINGGDPGVATSDLTGRPHRTLRPGEVSTGELAARLAAGDVVIVSTGGEAPRVDSGLVRRHAYTVLAVDVTGGRVLLRNPWEHVGGELTAWYRWDDLRPGLVAVSLTPPR</sequence>
<proteinExistence type="inferred from homology"/>
<dbReference type="SUPFAM" id="SSF54001">
    <property type="entry name" value="Cysteine proteinases"/>
    <property type="match status" value="1"/>
</dbReference>